<keyword evidence="4" id="KW-1185">Reference proteome</keyword>
<evidence type="ECO:0000313" key="3">
    <source>
        <dbReference type="EMBL" id="KAJ5222817.1"/>
    </source>
</evidence>
<dbReference type="InterPro" id="IPR003609">
    <property type="entry name" value="Pan_app"/>
</dbReference>
<dbReference type="Proteomes" id="UP001147733">
    <property type="component" value="Unassembled WGS sequence"/>
</dbReference>
<organism evidence="3 4">
    <name type="scientific">Penicillium citrinum</name>
    <dbReference type="NCBI Taxonomy" id="5077"/>
    <lineage>
        <taxon>Eukaryota</taxon>
        <taxon>Fungi</taxon>
        <taxon>Dikarya</taxon>
        <taxon>Ascomycota</taxon>
        <taxon>Pezizomycotina</taxon>
        <taxon>Eurotiomycetes</taxon>
        <taxon>Eurotiomycetidae</taxon>
        <taxon>Eurotiales</taxon>
        <taxon>Aspergillaceae</taxon>
        <taxon>Penicillium</taxon>
    </lineage>
</organism>
<protein>
    <recommendedName>
        <fullName evidence="2">Apple domain-containing protein</fullName>
    </recommendedName>
</protein>
<reference evidence="3" key="2">
    <citation type="journal article" date="2023" name="IMA Fungus">
        <title>Comparative genomic study of the Penicillium genus elucidates a diverse pangenome and 15 lateral gene transfer events.</title>
        <authorList>
            <person name="Petersen C."/>
            <person name="Sorensen T."/>
            <person name="Nielsen M.R."/>
            <person name="Sondergaard T.E."/>
            <person name="Sorensen J.L."/>
            <person name="Fitzpatrick D.A."/>
            <person name="Frisvad J.C."/>
            <person name="Nielsen K.L."/>
        </authorList>
    </citation>
    <scope>NUCLEOTIDE SEQUENCE</scope>
    <source>
        <strain evidence="3">IBT 23319</strain>
    </source>
</reference>
<feature type="domain" description="Apple" evidence="2">
    <location>
        <begin position="82"/>
        <end position="129"/>
    </location>
</feature>
<proteinExistence type="predicted"/>
<reference evidence="3" key="1">
    <citation type="submission" date="2022-11" db="EMBL/GenBank/DDBJ databases">
        <authorList>
            <person name="Petersen C."/>
        </authorList>
    </citation>
    <scope>NUCLEOTIDE SEQUENCE</scope>
    <source>
        <strain evidence="3">IBT 23319</strain>
    </source>
</reference>
<evidence type="ECO:0000313" key="4">
    <source>
        <dbReference type="Proteomes" id="UP001147733"/>
    </source>
</evidence>
<dbReference type="SUPFAM" id="SSF57414">
    <property type="entry name" value="Hairpin loop containing domain-like"/>
    <property type="match status" value="1"/>
</dbReference>
<sequence length="277" mass="30832">MLRSVICAFGVFTLTLATQPPFGVTLAAQDCGLIPGNSQASYDGICPPGGASDPVIQLDGGAQFKYKCDEWATIDNMKSDCASTIEDCAKKCASEPNCLLSSWYAEDKQCYLIDHKRIDGGYAEGNHSNYVLLEKVPGSSILDPPGPPILNTKNLCANDDGDGTEFFLRTPNNQQTKWRVYCNHRATPIEWNELGVMNATTTPYDTLLAHRHWDAGYRAFVWKDIDFSYRHATVYNLPDSFISTTLDRFFLQPKKGSREHVIARIDDTALKFTNPSR</sequence>
<keyword evidence="1" id="KW-0732">Signal</keyword>
<evidence type="ECO:0000259" key="2">
    <source>
        <dbReference type="Pfam" id="PF00024"/>
    </source>
</evidence>
<dbReference type="Gene3D" id="3.50.4.10">
    <property type="entry name" value="Hepatocyte Growth Factor"/>
    <property type="match status" value="1"/>
</dbReference>
<accession>A0A9W9NMP2</accession>
<gene>
    <name evidence="3" type="ORF">N7469_009057</name>
</gene>
<dbReference type="OrthoDB" id="4508136at2759"/>
<dbReference type="RefSeq" id="XP_056497740.1">
    <property type="nucleotide sequence ID" value="XM_056647975.1"/>
</dbReference>
<evidence type="ECO:0000256" key="1">
    <source>
        <dbReference type="SAM" id="SignalP"/>
    </source>
</evidence>
<dbReference type="Pfam" id="PF00024">
    <property type="entry name" value="PAN_1"/>
    <property type="match status" value="1"/>
</dbReference>
<comment type="caution">
    <text evidence="3">The sequence shown here is derived from an EMBL/GenBank/DDBJ whole genome shotgun (WGS) entry which is preliminary data.</text>
</comment>
<dbReference type="AlphaFoldDB" id="A0A9W9NMP2"/>
<name>A0A9W9NMP2_PENCI</name>
<feature type="signal peptide" evidence="1">
    <location>
        <begin position="1"/>
        <end position="17"/>
    </location>
</feature>
<dbReference type="EMBL" id="JAPQKT010000008">
    <property type="protein sequence ID" value="KAJ5222817.1"/>
    <property type="molecule type" value="Genomic_DNA"/>
</dbReference>
<feature type="chain" id="PRO_5040899089" description="Apple domain-containing protein" evidence="1">
    <location>
        <begin position="18"/>
        <end position="277"/>
    </location>
</feature>
<dbReference type="GeneID" id="81387142"/>